<evidence type="ECO:0000256" key="1">
    <source>
        <dbReference type="SAM" id="MobiDB-lite"/>
    </source>
</evidence>
<gene>
    <name evidence="2" type="ORF">SDC9_123403</name>
</gene>
<dbReference type="EMBL" id="VSSQ01027261">
    <property type="protein sequence ID" value="MPM76405.1"/>
    <property type="molecule type" value="Genomic_DNA"/>
</dbReference>
<organism evidence="2">
    <name type="scientific">bioreactor metagenome</name>
    <dbReference type="NCBI Taxonomy" id="1076179"/>
    <lineage>
        <taxon>unclassified sequences</taxon>
        <taxon>metagenomes</taxon>
        <taxon>ecological metagenomes</taxon>
    </lineage>
</organism>
<sequence length="176" mass="19806">MLELRPLERQHIEQMIELVRERPELVTTVDCTDPGLAIATIDTADHPMHALDRPEDAARPMQRPDRTHHTDYQKEAEDDEQGNRLRLSKRRFEKSDVEHAYALAPAVDDGLVAGHIPVIDHESRFQPGPATHQHVVTHLDRSTGTERTLTLKQADIGGNAGVTKKQRRGALAAERQ</sequence>
<proteinExistence type="predicted"/>
<reference evidence="2" key="1">
    <citation type="submission" date="2019-08" db="EMBL/GenBank/DDBJ databases">
        <authorList>
            <person name="Kucharzyk K."/>
            <person name="Murdoch R.W."/>
            <person name="Higgins S."/>
            <person name="Loffler F."/>
        </authorList>
    </citation>
    <scope>NUCLEOTIDE SEQUENCE</scope>
</reference>
<evidence type="ECO:0000313" key="2">
    <source>
        <dbReference type="EMBL" id="MPM76405.1"/>
    </source>
</evidence>
<feature type="region of interest" description="Disordered" evidence="1">
    <location>
        <begin position="45"/>
        <end position="83"/>
    </location>
</feature>
<comment type="caution">
    <text evidence="2">The sequence shown here is derived from an EMBL/GenBank/DDBJ whole genome shotgun (WGS) entry which is preliminary data.</text>
</comment>
<feature type="compositionally biased region" description="Basic and acidic residues" evidence="1">
    <location>
        <begin position="45"/>
        <end position="75"/>
    </location>
</feature>
<name>A0A645CHJ2_9ZZZZ</name>
<protein>
    <submittedName>
        <fullName evidence="2">Uncharacterized protein</fullName>
    </submittedName>
</protein>
<accession>A0A645CHJ2</accession>
<dbReference type="AlphaFoldDB" id="A0A645CHJ2"/>